<proteinExistence type="predicted"/>
<name>A0A8D8WL35_9HEMI</name>
<dbReference type="EMBL" id="HBUF01203807">
    <property type="protein sequence ID" value="CAG6662853.1"/>
    <property type="molecule type" value="Transcribed_RNA"/>
</dbReference>
<reference evidence="1" key="1">
    <citation type="submission" date="2021-05" db="EMBL/GenBank/DDBJ databases">
        <authorList>
            <person name="Alioto T."/>
            <person name="Alioto T."/>
            <person name="Gomez Garrido J."/>
        </authorList>
    </citation>
    <scope>NUCLEOTIDE SEQUENCE</scope>
</reference>
<protein>
    <submittedName>
        <fullName evidence="1">Uncharacterized protein</fullName>
    </submittedName>
</protein>
<dbReference type="AlphaFoldDB" id="A0A8D8WL35"/>
<organism evidence="1">
    <name type="scientific">Cacopsylla melanoneura</name>
    <dbReference type="NCBI Taxonomy" id="428564"/>
    <lineage>
        <taxon>Eukaryota</taxon>
        <taxon>Metazoa</taxon>
        <taxon>Ecdysozoa</taxon>
        <taxon>Arthropoda</taxon>
        <taxon>Hexapoda</taxon>
        <taxon>Insecta</taxon>
        <taxon>Pterygota</taxon>
        <taxon>Neoptera</taxon>
        <taxon>Paraneoptera</taxon>
        <taxon>Hemiptera</taxon>
        <taxon>Sternorrhyncha</taxon>
        <taxon>Psylloidea</taxon>
        <taxon>Psyllidae</taxon>
        <taxon>Psyllinae</taxon>
        <taxon>Cacopsylla</taxon>
    </lineage>
</organism>
<accession>A0A8D8WL35</accession>
<evidence type="ECO:0000313" key="1">
    <source>
        <dbReference type="EMBL" id="CAG6662853.1"/>
    </source>
</evidence>
<sequence length="116" mass="13277">MTPLLTSFSCLTGDLIFSPFRSSTHNHLSNTTCYHNKTNNKLCIINIIICHVHVNAHSKIQYPISVLCYIIHCSYYCTNNIVVFTHLTDYKSRIQLTCDASCSHCKTFLPIRKISH</sequence>